<comment type="caution">
    <text evidence="1">The sequence shown here is derived from an EMBL/GenBank/DDBJ whole genome shotgun (WGS) entry which is preliminary data.</text>
</comment>
<reference evidence="1 2" key="1">
    <citation type="submission" date="2017-09" db="EMBL/GenBank/DDBJ databases">
        <title>Large-scale bioinformatics analysis of Bacillus genomes uncovers conserved roles of natural products in bacterial physiology.</title>
        <authorList>
            <consortium name="Agbiome Team Llc"/>
            <person name="Bleich R.M."/>
            <person name="Grubbs K.J."/>
            <person name="Santa Maria K.C."/>
            <person name="Allen S.E."/>
            <person name="Farag S."/>
            <person name="Shank E.A."/>
            <person name="Bowers A."/>
        </authorList>
    </citation>
    <scope>NUCLEOTIDE SEQUENCE [LARGE SCALE GENOMIC DNA]</scope>
    <source>
        <strain evidence="1 2">AFS009893</strain>
    </source>
</reference>
<gene>
    <name evidence="1" type="ORF">CN613_14250</name>
</gene>
<evidence type="ECO:0000313" key="2">
    <source>
        <dbReference type="Proteomes" id="UP000219775"/>
    </source>
</evidence>
<dbReference type="Proteomes" id="UP000219775">
    <property type="component" value="Unassembled WGS sequence"/>
</dbReference>
<dbReference type="EMBL" id="NUDP01000050">
    <property type="protein sequence ID" value="PEM68580.1"/>
    <property type="molecule type" value="Genomic_DNA"/>
</dbReference>
<name>A0A2B5QUL2_9BACI</name>
<dbReference type="RefSeq" id="WP_097969078.1">
    <property type="nucleotide sequence ID" value="NZ_NVPG01000008.1"/>
</dbReference>
<organism evidence="1 2">
    <name type="scientific">Bacillus pseudomycoides</name>
    <dbReference type="NCBI Taxonomy" id="64104"/>
    <lineage>
        <taxon>Bacteria</taxon>
        <taxon>Bacillati</taxon>
        <taxon>Bacillota</taxon>
        <taxon>Bacilli</taxon>
        <taxon>Bacillales</taxon>
        <taxon>Bacillaceae</taxon>
        <taxon>Bacillus</taxon>
        <taxon>Bacillus cereus group</taxon>
    </lineage>
</organism>
<evidence type="ECO:0000313" key="1">
    <source>
        <dbReference type="EMBL" id="PEM68580.1"/>
    </source>
</evidence>
<accession>A0A2B5QUL2</accession>
<dbReference type="AlphaFoldDB" id="A0A2B5QUL2"/>
<sequence length="71" mass="8232">MMDEIQRFIANNTHQLGYIMEEASRKWKEQDPKGALTVGPCKGVIDSYGSYYDLLEKLACLQERKNIKHNN</sequence>
<proteinExistence type="predicted"/>
<protein>
    <submittedName>
        <fullName evidence="1">Uncharacterized protein</fullName>
    </submittedName>
</protein>